<organism evidence="1 2">
    <name type="scientific">Psylliodes chrysocephalus</name>
    <dbReference type="NCBI Taxonomy" id="3402493"/>
    <lineage>
        <taxon>Eukaryota</taxon>
        <taxon>Metazoa</taxon>
        <taxon>Ecdysozoa</taxon>
        <taxon>Arthropoda</taxon>
        <taxon>Hexapoda</taxon>
        <taxon>Insecta</taxon>
        <taxon>Pterygota</taxon>
        <taxon>Neoptera</taxon>
        <taxon>Endopterygota</taxon>
        <taxon>Coleoptera</taxon>
        <taxon>Polyphaga</taxon>
        <taxon>Cucujiformia</taxon>
        <taxon>Chrysomeloidea</taxon>
        <taxon>Chrysomelidae</taxon>
        <taxon>Galerucinae</taxon>
        <taxon>Alticini</taxon>
        <taxon>Psylliodes</taxon>
    </lineage>
</organism>
<sequence length="247" mass="28518">MSISKQRAYRTFMDNISESELISFVSDYVRNGTSNKLYNKRAELLCEIYTPEGNFVKCGDNAGNFIKKLCKNVPDFATSLQKGKCKECGNEFNNLVTLEIPGEVWATTFTDGLQKVTDEFFEIDLECIKCTKQSIIEKRIRFNSYYDLCLLRGVLLENPFAETEKWKLVQENIKSSCCKEFSIRSLKDHLQLLLEAFLKKDKSNQIRSGMEEIYSEKDHLLQENSNICEEMPKKAFAASSHIEQYVL</sequence>
<gene>
    <name evidence="1" type="ORF">PSYICH_LOCUS6885</name>
</gene>
<protein>
    <submittedName>
        <fullName evidence="1">Uncharacterized protein</fullName>
    </submittedName>
</protein>
<keyword evidence="2" id="KW-1185">Reference proteome</keyword>
<proteinExistence type="predicted"/>
<evidence type="ECO:0000313" key="1">
    <source>
        <dbReference type="EMBL" id="CAH1106797.1"/>
    </source>
</evidence>
<dbReference type="OrthoDB" id="6508955at2759"/>
<accession>A0A9P0CNV5</accession>
<dbReference type="PANTHER" id="PTHR37558">
    <property type="entry name" value="HTH CENPB-TYPE DOMAIN-CONTAINING PROTEIN"/>
    <property type="match status" value="1"/>
</dbReference>
<evidence type="ECO:0000313" key="2">
    <source>
        <dbReference type="Proteomes" id="UP001153636"/>
    </source>
</evidence>
<dbReference type="PANTHER" id="PTHR37558:SF1">
    <property type="entry name" value="HTH CENPB-TYPE DOMAIN-CONTAINING PROTEIN"/>
    <property type="match status" value="1"/>
</dbReference>
<dbReference type="AlphaFoldDB" id="A0A9P0CNV5"/>
<dbReference type="Proteomes" id="UP001153636">
    <property type="component" value="Chromosome 2"/>
</dbReference>
<reference evidence="1" key="1">
    <citation type="submission" date="2022-01" db="EMBL/GenBank/DDBJ databases">
        <authorList>
            <person name="King R."/>
        </authorList>
    </citation>
    <scope>NUCLEOTIDE SEQUENCE</scope>
</reference>
<dbReference type="EMBL" id="OV651814">
    <property type="protein sequence ID" value="CAH1106797.1"/>
    <property type="molecule type" value="Genomic_DNA"/>
</dbReference>
<name>A0A9P0CNV5_9CUCU</name>